<protein>
    <submittedName>
        <fullName evidence="2">Uncharacterized protein</fullName>
    </submittedName>
</protein>
<dbReference type="Proteomes" id="UP001610335">
    <property type="component" value="Unassembled WGS sequence"/>
</dbReference>
<accession>A0ABR4H8F2</accession>
<evidence type="ECO:0000313" key="2">
    <source>
        <dbReference type="EMBL" id="KAL2811733.1"/>
    </source>
</evidence>
<name>A0ABR4H8F2_9EURO</name>
<evidence type="ECO:0000313" key="3">
    <source>
        <dbReference type="Proteomes" id="UP001610335"/>
    </source>
</evidence>
<feature type="region of interest" description="Disordered" evidence="1">
    <location>
        <begin position="1"/>
        <end position="20"/>
    </location>
</feature>
<organism evidence="2 3">
    <name type="scientific">Aspergillus cavernicola</name>
    <dbReference type="NCBI Taxonomy" id="176166"/>
    <lineage>
        <taxon>Eukaryota</taxon>
        <taxon>Fungi</taxon>
        <taxon>Dikarya</taxon>
        <taxon>Ascomycota</taxon>
        <taxon>Pezizomycotina</taxon>
        <taxon>Eurotiomycetes</taxon>
        <taxon>Eurotiomycetidae</taxon>
        <taxon>Eurotiales</taxon>
        <taxon>Aspergillaceae</taxon>
        <taxon>Aspergillus</taxon>
        <taxon>Aspergillus subgen. Nidulantes</taxon>
    </lineage>
</organism>
<gene>
    <name evidence="2" type="ORF">BDW59DRAFT_177064</name>
</gene>
<reference evidence="2 3" key="1">
    <citation type="submission" date="2024-07" db="EMBL/GenBank/DDBJ databases">
        <title>Section-level genome sequencing and comparative genomics of Aspergillus sections Usti and Cavernicolus.</title>
        <authorList>
            <consortium name="Lawrence Berkeley National Laboratory"/>
            <person name="Nybo J.L."/>
            <person name="Vesth T.C."/>
            <person name="Theobald S."/>
            <person name="Frisvad J.C."/>
            <person name="Larsen T.O."/>
            <person name="Kjaerboelling I."/>
            <person name="Rothschild-Mancinelli K."/>
            <person name="Lyhne E.K."/>
            <person name="Kogle M.E."/>
            <person name="Barry K."/>
            <person name="Clum A."/>
            <person name="Na H."/>
            <person name="Ledsgaard L."/>
            <person name="Lin J."/>
            <person name="Lipzen A."/>
            <person name="Kuo A."/>
            <person name="Riley R."/>
            <person name="Mondo S."/>
            <person name="LaButti K."/>
            <person name="Haridas S."/>
            <person name="Pangalinan J."/>
            <person name="Salamov A.A."/>
            <person name="Simmons B.A."/>
            <person name="Magnuson J.K."/>
            <person name="Chen J."/>
            <person name="Drula E."/>
            <person name="Henrissat B."/>
            <person name="Wiebenga A."/>
            <person name="Lubbers R.J."/>
            <person name="Gomes A.C."/>
            <person name="Makela M.R."/>
            <person name="Stajich J."/>
            <person name="Grigoriev I.V."/>
            <person name="Mortensen U.H."/>
            <person name="De vries R.P."/>
            <person name="Baker S.E."/>
            <person name="Andersen M.R."/>
        </authorList>
    </citation>
    <scope>NUCLEOTIDE SEQUENCE [LARGE SCALE GENOMIC DNA]</scope>
    <source>
        <strain evidence="2 3">CBS 600.67</strain>
    </source>
</reference>
<comment type="caution">
    <text evidence="2">The sequence shown here is derived from an EMBL/GenBank/DDBJ whole genome shotgun (WGS) entry which is preliminary data.</text>
</comment>
<dbReference type="EMBL" id="JBFXLS010000222">
    <property type="protein sequence ID" value="KAL2811733.1"/>
    <property type="molecule type" value="Genomic_DNA"/>
</dbReference>
<evidence type="ECO:0000256" key="1">
    <source>
        <dbReference type="SAM" id="MobiDB-lite"/>
    </source>
</evidence>
<keyword evidence="3" id="KW-1185">Reference proteome</keyword>
<proteinExistence type="predicted"/>
<sequence>MTSSPNARPKQLQAQTSSQPQILQVTPNGLQNVSGGDSTRTIIASGPNTLSCEPSASIPFPSPRHDHQPLALTMFTPGHFEKQKQRENKQLSPNASKIIESIREVVKEGFRKPEYYAALWDNIGNFQTQGNSTDPIRRYDALKRMIDVSTETEAKCIYTQRIAHILGDHELGMIENSVLDSELSPGVGRRTLAINKLASSLGRKREQIIKDTAKHRHYFSFYSEIGPGAIILLGHDTKNL</sequence>